<evidence type="ECO:0000259" key="1">
    <source>
        <dbReference type="Pfam" id="PF01966"/>
    </source>
</evidence>
<reference evidence="3" key="1">
    <citation type="journal article" date="2019" name="Int. J. Syst. Evol. Microbiol.">
        <title>The Global Catalogue of Microorganisms (GCM) 10K type strain sequencing project: providing services to taxonomists for standard genome sequencing and annotation.</title>
        <authorList>
            <consortium name="The Broad Institute Genomics Platform"/>
            <consortium name="The Broad Institute Genome Sequencing Center for Infectious Disease"/>
            <person name="Wu L."/>
            <person name="Ma J."/>
        </authorList>
    </citation>
    <scope>NUCLEOTIDE SEQUENCE [LARGE SCALE GENOMIC DNA]</scope>
    <source>
        <strain evidence="3">JCM 10425</strain>
    </source>
</reference>
<dbReference type="EMBL" id="BAAAGX010000018">
    <property type="protein sequence ID" value="GAA0256928.1"/>
    <property type="molecule type" value="Genomic_DNA"/>
</dbReference>
<dbReference type="InterPro" id="IPR003607">
    <property type="entry name" value="HD/PDEase_dom"/>
</dbReference>
<dbReference type="RefSeq" id="WP_344651133.1">
    <property type="nucleotide sequence ID" value="NZ_BAAAGX010000018.1"/>
</dbReference>
<dbReference type="InterPro" id="IPR006675">
    <property type="entry name" value="HDIG_dom"/>
</dbReference>
<comment type="caution">
    <text evidence="2">The sequence shown here is derived from an EMBL/GenBank/DDBJ whole genome shotgun (WGS) entry which is preliminary data.</text>
</comment>
<organism evidence="2 3">
    <name type="scientific">Cryptosporangium japonicum</name>
    <dbReference type="NCBI Taxonomy" id="80872"/>
    <lineage>
        <taxon>Bacteria</taxon>
        <taxon>Bacillati</taxon>
        <taxon>Actinomycetota</taxon>
        <taxon>Actinomycetes</taxon>
        <taxon>Cryptosporangiales</taxon>
        <taxon>Cryptosporangiaceae</taxon>
        <taxon>Cryptosporangium</taxon>
    </lineage>
</organism>
<dbReference type="InterPro" id="IPR006674">
    <property type="entry name" value="HD_domain"/>
</dbReference>
<evidence type="ECO:0000313" key="2">
    <source>
        <dbReference type="EMBL" id="GAA0256928.1"/>
    </source>
</evidence>
<proteinExistence type="predicted"/>
<dbReference type="Gene3D" id="1.10.3210.10">
    <property type="entry name" value="Hypothetical protein af1432"/>
    <property type="match status" value="1"/>
</dbReference>
<gene>
    <name evidence="2" type="ORF">GCM10009539_47810</name>
</gene>
<dbReference type="CDD" id="cd00077">
    <property type="entry name" value="HDc"/>
    <property type="match status" value="1"/>
</dbReference>
<keyword evidence="3" id="KW-1185">Reference proteome</keyword>
<dbReference type="Pfam" id="PF01966">
    <property type="entry name" value="HD"/>
    <property type="match status" value="1"/>
</dbReference>
<sequence>MVVTTCEFGTELSRGLARALLPPPAERWFHTSGVAARAGQLAGVVDRDDRELLVAAAWLHDIGYADEVRDTGFHPLDGARYLDRLGLPKRLTSLVAHHSGARFVAEARGLGAAMADFPVEVSLVSDALTYADQTVGPHGRPYSVDQRMAEMLGRHGPDSPQARAHRARAPYLRGVASRMENALRLVTVGDQ</sequence>
<protein>
    <submittedName>
        <fullName evidence="2">HDIG domain-containing protein</fullName>
    </submittedName>
</protein>
<accession>A0ABP3EAX3</accession>
<dbReference type="NCBIfam" id="TIGR00277">
    <property type="entry name" value="HDIG"/>
    <property type="match status" value="1"/>
</dbReference>
<dbReference type="SUPFAM" id="SSF109604">
    <property type="entry name" value="HD-domain/PDEase-like"/>
    <property type="match status" value="1"/>
</dbReference>
<name>A0ABP3EAX3_9ACTN</name>
<evidence type="ECO:0000313" key="3">
    <source>
        <dbReference type="Proteomes" id="UP001500967"/>
    </source>
</evidence>
<dbReference type="Proteomes" id="UP001500967">
    <property type="component" value="Unassembled WGS sequence"/>
</dbReference>
<feature type="domain" description="HD" evidence="1">
    <location>
        <begin position="29"/>
        <end position="125"/>
    </location>
</feature>